<evidence type="ECO:0000259" key="1">
    <source>
        <dbReference type="Pfam" id="PF12680"/>
    </source>
</evidence>
<feature type="domain" description="SnoaL-like" evidence="1">
    <location>
        <begin position="7"/>
        <end position="113"/>
    </location>
</feature>
<dbReference type="PANTHER" id="PTHR41252">
    <property type="entry name" value="BLR2505 PROTEIN"/>
    <property type="match status" value="1"/>
</dbReference>
<organism evidence="2">
    <name type="scientific">Leptospirillum sp. Group II '5-way CG'</name>
    <dbReference type="NCBI Taxonomy" id="419541"/>
    <lineage>
        <taxon>Bacteria</taxon>
        <taxon>Pseudomonadati</taxon>
        <taxon>Nitrospirota</taxon>
        <taxon>Nitrospiria</taxon>
        <taxon>Nitrospirales</taxon>
        <taxon>Nitrospiraceae</taxon>
        <taxon>Leptospirillum</taxon>
    </lineage>
</organism>
<dbReference type="SUPFAM" id="SSF54427">
    <property type="entry name" value="NTF2-like"/>
    <property type="match status" value="1"/>
</dbReference>
<dbReference type="Gene3D" id="3.10.450.50">
    <property type="match status" value="1"/>
</dbReference>
<reference evidence="2" key="1">
    <citation type="journal article" date="2004" name="Nature">
        <title>Community structure and metabolism through reconstruction of microbial genomes from the environment.</title>
        <authorList>
            <person name="Tyson G.W."/>
            <person name="Chapman J."/>
            <person name="Hugenholtz P."/>
            <person name="Allen E.E."/>
            <person name="Ram R.J."/>
            <person name="Richardson P.M."/>
            <person name="Solovyev V.V."/>
            <person name="Rubin E.M."/>
            <person name="Rokhsar D.S."/>
            <person name="Banfield J.F."/>
        </authorList>
    </citation>
    <scope>NUCLEOTIDE SEQUENCE [LARGE SCALE GENOMIC DNA]</scope>
</reference>
<dbReference type="InterPro" id="IPR032710">
    <property type="entry name" value="NTF2-like_dom_sf"/>
</dbReference>
<dbReference type="AlphaFoldDB" id="B6ASG5"/>
<dbReference type="EMBL" id="DS995267">
    <property type="protein sequence ID" value="EDZ37937.1"/>
    <property type="molecule type" value="Genomic_DNA"/>
</dbReference>
<sequence length="137" mass="15650">MKNLEIVQKLYEAFAARDREAILEIFDPEIVWVQNEGFPGGGTHIGSDKVLNDVFGAFRVEWDSWDAIVSHWFDAAEAVVVLGEYRGVNKATGKSMQSAFAHVYWICDSRIVRFQQYTDTLMVARAMGRDPYVVERK</sequence>
<accession>B6ASG5</accession>
<name>B6ASG5_9BACT</name>
<gene>
    <name evidence="2" type="ORF">CGL2_10065003</name>
</gene>
<evidence type="ECO:0000313" key="2">
    <source>
        <dbReference type="EMBL" id="EDZ37937.1"/>
    </source>
</evidence>
<reference evidence="2" key="2">
    <citation type="journal article" date="2008" name="PLoS Biol.">
        <title>Population genomic analysis of strain variation in Leptospirillum group II bacteria involved in acid mine drainage formation.</title>
        <authorList>
            <person name="Simmons S.L."/>
            <person name="Dibartolo G."/>
            <person name="Denef V.J."/>
            <person name="Goltsman D.S."/>
            <person name="Thelen M.P."/>
            <person name="Banfield J.F."/>
        </authorList>
    </citation>
    <scope>NUCLEOTIDE SEQUENCE [LARGE SCALE GENOMIC DNA]</scope>
</reference>
<proteinExistence type="predicted"/>
<dbReference type="PANTHER" id="PTHR41252:SF1">
    <property type="entry name" value="BLR2505 PROTEIN"/>
    <property type="match status" value="1"/>
</dbReference>
<dbReference type="InterPro" id="IPR037401">
    <property type="entry name" value="SnoaL-like"/>
</dbReference>
<dbReference type="Pfam" id="PF12680">
    <property type="entry name" value="SnoaL_2"/>
    <property type="match status" value="1"/>
</dbReference>
<protein>
    <recommendedName>
        <fullName evidence="1">SnoaL-like domain-containing protein</fullName>
    </recommendedName>
</protein>